<evidence type="ECO:0000256" key="1">
    <source>
        <dbReference type="ARBA" id="ARBA00004651"/>
    </source>
</evidence>
<evidence type="ECO:0000259" key="8">
    <source>
        <dbReference type="Pfam" id="PF06271"/>
    </source>
</evidence>
<dbReference type="Proteomes" id="UP000587462">
    <property type="component" value="Unassembled WGS sequence"/>
</dbReference>
<sequence length="189" mass="20318">MSNYQQPPQNPYGYGPPQPPQYPQAPPPGMPPMGGGYPMGYPQQGPPEQALANQGARLGARLLDGLFIMVPLIVLGVINAAMASSNRSVGVVTAIIFFVGLLAALLFYEPYMNSKYGATFGKRICGVRVARLSDGQNLSFGAALGRVLITYVLGFLPFGGLLNVLWCTWDKPYRQCLHDKVVSSVVVKA</sequence>
<feature type="compositionally biased region" description="Pro residues" evidence="6">
    <location>
        <begin position="8"/>
        <end position="31"/>
    </location>
</feature>
<keyword evidence="5 7" id="KW-0472">Membrane</keyword>
<gene>
    <name evidence="9" type="ORF">HG542_06885</name>
</gene>
<evidence type="ECO:0000256" key="4">
    <source>
        <dbReference type="ARBA" id="ARBA00022989"/>
    </source>
</evidence>
<feature type="transmembrane region" description="Helical" evidence="7">
    <location>
        <begin position="65"/>
        <end position="82"/>
    </location>
</feature>
<evidence type="ECO:0000256" key="3">
    <source>
        <dbReference type="ARBA" id="ARBA00022692"/>
    </source>
</evidence>
<feature type="transmembrane region" description="Helical" evidence="7">
    <location>
        <begin position="89"/>
        <end position="108"/>
    </location>
</feature>
<accession>A0A7Y7E609</accession>
<keyword evidence="2" id="KW-1003">Cell membrane</keyword>
<feature type="region of interest" description="Disordered" evidence="6">
    <location>
        <begin position="1"/>
        <end position="50"/>
    </location>
</feature>
<keyword evidence="10" id="KW-1185">Reference proteome</keyword>
<feature type="domain" description="RDD" evidence="8">
    <location>
        <begin position="52"/>
        <end position="181"/>
    </location>
</feature>
<protein>
    <submittedName>
        <fullName evidence="9">RDD family protein</fullName>
    </submittedName>
</protein>
<evidence type="ECO:0000313" key="9">
    <source>
        <dbReference type="EMBL" id="NVK77385.1"/>
    </source>
</evidence>
<keyword evidence="4 7" id="KW-1133">Transmembrane helix</keyword>
<dbReference type="AlphaFoldDB" id="A0A7Y7E609"/>
<dbReference type="InterPro" id="IPR010432">
    <property type="entry name" value="RDD"/>
</dbReference>
<dbReference type="PANTHER" id="PTHR36115:SF4">
    <property type="entry name" value="MEMBRANE PROTEIN"/>
    <property type="match status" value="1"/>
</dbReference>
<dbReference type="InterPro" id="IPR051791">
    <property type="entry name" value="Pra-immunoreactive"/>
</dbReference>
<evidence type="ECO:0000256" key="7">
    <source>
        <dbReference type="SAM" id="Phobius"/>
    </source>
</evidence>
<dbReference type="RefSeq" id="WP_171079179.1">
    <property type="nucleotide sequence ID" value="NZ_BNBU01000003.1"/>
</dbReference>
<dbReference type="GO" id="GO:0005886">
    <property type="term" value="C:plasma membrane"/>
    <property type="evidence" value="ECO:0007669"/>
    <property type="project" value="UniProtKB-SubCell"/>
</dbReference>
<evidence type="ECO:0000256" key="6">
    <source>
        <dbReference type="SAM" id="MobiDB-lite"/>
    </source>
</evidence>
<feature type="transmembrane region" description="Helical" evidence="7">
    <location>
        <begin position="148"/>
        <end position="169"/>
    </location>
</feature>
<evidence type="ECO:0000256" key="5">
    <source>
        <dbReference type="ARBA" id="ARBA00023136"/>
    </source>
</evidence>
<reference evidence="9 10" key="1">
    <citation type="submission" date="2020-04" db="EMBL/GenBank/DDBJ databases">
        <title>Draft Genome Sequence of Streptomyces morookaense DSM 40503, an 8-azaguanine-producing strain.</title>
        <authorList>
            <person name="Qi J."/>
            <person name="Gao J.-M."/>
        </authorList>
    </citation>
    <scope>NUCLEOTIDE SEQUENCE [LARGE SCALE GENOMIC DNA]</scope>
    <source>
        <strain evidence="9 10">DSM 40503</strain>
    </source>
</reference>
<proteinExistence type="predicted"/>
<evidence type="ECO:0000313" key="10">
    <source>
        <dbReference type="Proteomes" id="UP000587462"/>
    </source>
</evidence>
<comment type="subcellular location">
    <subcellularLocation>
        <location evidence="1">Cell membrane</location>
        <topology evidence="1">Multi-pass membrane protein</topology>
    </subcellularLocation>
</comment>
<name>A0A7Y7E609_STRMO</name>
<evidence type="ECO:0000256" key="2">
    <source>
        <dbReference type="ARBA" id="ARBA00022475"/>
    </source>
</evidence>
<comment type="caution">
    <text evidence="9">The sequence shown here is derived from an EMBL/GenBank/DDBJ whole genome shotgun (WGS) entry which is preliminary data.</text>
</comment>
<dbReference type="Pfam" id="PF06271">
    <property type="entry name" value="RDD"/>
    <property type="match status" value="1"/>
</dbReference>
<keyword evidence="3 7" id="KW-0812">Transmembrane</keyword>
<dbReference type="PANTHER" id="PTHR36115">
    <property type="entry name" value="PROLINE-RICH ANTIGEN HOMOLOG-RELATED"/>
    <property type="match status" value="1"/>
</dbReference>
<organism evidence="9 10">
    <name type="scientific">Streptomyces morookaense</name>
    <name type="common">Streptoverticillium morookaense</name>
    <dbReference type="NCBI Taxonomy" id="1970"/>
    <lineage>
        <taxon>Bacteria</taxon>
        <taxon>Bacillati</taxon>
        <taxon>Actinomycetota</taxon>
        <taxon>Actinomycetes</taxon>
        <taxon>Kitasatosporales</taxon>
        <taxon>Streptomycetaceae</taxon>
        <taxon>Streptomyces</taxon>
    </lineage>
</organism>
<dbReference type="EMBL" id="JABBXF010000012">
    <property type="protein sequence ID" value="NVK77385.1"/>
    <property type="molecule type" value="Genomic_DNA"/>
</dbReference>